<protein>
    <submittedName>
        <fullName evidence="1">Uncharacterized protein</fullName>
    </submittedName>
</protein>
<dbReference type="KEGG" id="nev:NTE_00841"/>
<dbReference type="EMBL" id="CP007174">
    <property type="protein sequence ID" value="AIF82917.1"/>
    <property type="molecule type" value="Genomic_DNA"/>
</dbReference>
<accession>A0A075MPX5</accession>
<evidence type="ECO:0000313" key="2">
    <source>
        <dbReference type="Proteomes" id="UP000028194"/>
    </source>
</evidence>
<dbReference type="HOGENOM" id="CLU_210694_0_0_2"/>
<gene>
    <name evidence="1" type="ORF">NTE_00841</name>
</gene>
<dbReference type="STRING" id="1459636.NTE_00841"/>
<sequence>MKETSGAPKDGHERIVADRDGGKHLEYFRNGSWRHDATRCKAKINKECRK</sequence>
<name>A0A075MPX5_9ARCH</name>
<reference evidence="1 2" key="1">
    <citation type="journal article" date="2014" name="PLoS ONE">
        <title>Genome Sequence of Candidatus Nitrososphaera evergladensis from Group I.1b Enriched from Everglades Soil Reveals Novel Genomic Features of the Ammonia-Oxidizing Archaea.</title>
        <authorList>
            <person name="Zhalnina K.V."/>
            <person name="Dias R."/>
            <person name="Leonard M.T."/>
            <person name="Dorr de Quadros P."/>
            <person name="Camargo F.A."/>
            <person name="Drew J.C."/>
            <person name="Farmerie W.G."/>
            <person name="Daroub S.H."/>
            <person name="Triplett E.W."/>
        </authorList>
    </citation>
    <scope>NUCLEOTIDE SEQUENCE [LARGE SCALE GENOMIC DNA]</scope>
    <source>
        <strain evidence="1 2">SR1</strain>
    </source>
</reference>
<evidence type="ECO:0000313" key="1">
    <source>
        <dbReference type="EMBL" id="AIF82917.1"/>
    </source>
</evidence>
<dbReference type="GeneID" id="43502581"/>
<dbReference type="OrthoDB" id="11651at2157"/>
<keyword evidence="2" id="KW-1185">Reference proteome</keyword>
<dbReference type="RefSeq" id="WP_158385065.1">
    <property type="nucleotide sequence ID" value="NZ_CP007174.1"/>
</dbReference>
<dbReference type="Proteomes" id="UP000028194">
    <property type="component" value="Chromosome"/>
</dbReference>
<dbReference type="AlphaFoldDB" id="A0A075MPX5"/>
<organism evidence="1 2">
    <name type="scientific">Candidatus Nitrososphaera evergladensis SR1</name>
    <dbReference type="NCBI Taxonomy" id="1459636"/>
    <lineage>
        <taxon>Archaea</taxon>
        <taxon>Nitrososphaerota</taxon>
        <taxon>Nitrososphaeria</taxon>
        <taxon>Nitrososphaerales</taxon>
        <taxon>Nitrososphaeraceae</taxon>
        <taxon>Nitrososphaera</taxon>
    </lineage>
</organism>
<proteinExistence type="predicted"/>